<name>A0A7J7JL05_BUGNE</name>
<accession>A0A7J7JL05</accession>
<reference evidence="1" key="1">
    <citation type="submission" date="2020-06" db="EMBL/GenBank/DDBJ databases">
        <title>Draft genome of Bugula neritina, a colonial animal packing powerful symbionts and potential medicines.</title>
        <authorList>
            <person name="Rayko M."/>
        </authorList>
    </citation>
    <scope>NUCLEOTIDE SEQUENCE [LARGE SCALE GENOMIC DNA]</scope>
    <source>
        <strain evidence="1">Kwan_BN1</strain>
    </source>
</reference>
<dbReference type="EMBL" id="VXIV02002159">
    <property type="protein sequence ID" value="KAF6027032.1"/>
    <property type="molecule type" value="Genomic_DNA"/>
</dbReference>
<dbReference type="AlphaFoldDB" id="A0A7J7JL05"/>
<sequence length="162" mass="18685">MSYRDMMAMSGMPWSKMLKEASVTEIRHFSGHSSTLRCSLYTSSHPDTELPKVAGKKQAYHWTRTEDLEPKIQATDRPYRNTYGDGTTSPSKLYLSTELPELNENCSPYSTLDSQKLGFEAKKWGSSKYISRIYKMLHTGDSRELSKLHVYKRRGRNDKHLP</sequence>
<comment type="caution">
    <text evidence="1">The sequence shown here is derived from an EMBL/GenBank/DDBJ whole genome shotgun (WGS) entry which is preliminary data.</text>
</comment>
<keyword evidence="2" id="KW-1185">Reference proteome</keyword>
<gene>
    <name evidence="1" type="ORF">EB796_014663</name>
</gene>
<evidence type="ECO:0000313" key="2">
    <source>
        <dbReference type="Proteomes" id="UP000593567"/>
    </source>
</evidence>
<dbReference type="Proteomes" id="UP000593567">
    <property type="component" value="Unassembled WGS sequence"/>
</dbReference>
<proteinExistence type="predicted"/>
<protein>
    <submittedName>
        <fullName evidence="1">Uncharacterized protein</fullName>
    </submittedName>
</protein>
<organism evidence="1 2">
    <name type="scientific">Bugula neritina</name>
    <name type="common">Brown bryozoan</name>
    <name type="synonym">Sertularia neritina</name>
    <dbReference type="NCBI Taxonomy" id="10212"/>
    <lineage>
        <taxon>Eukaryota</taxon>
        <taxon>Metazoa</taxon>
        <taxon>Spiralia</taxon>
        <taxon>Lophotrochozoa</taxon>
        <taxon>Bryozoa</taxon>
        <taxon>Gymnolaemata</taxon>
        <taxon>Cheilostomatida</taxon>
        <taxon>Flustrina</taxon>
        <taxon>Buguloidea</taxon>
        <taxon>Bugulidae</taxon>
        <taxon>Bugula</taxon>
    </lineage>
</organism>
<evidence type="ECO:0000313" key="1">
    <source>
        <dbReference type="EMBL" id="KAF6027032.1"/>
    </source>
</evidence>